<dbReference type="InterPro" id="IPR035952">
    <property type="entry name" value="Rhomboid-like_sf"/>
</dbReference>
<name>A0A1G5R6X3_9RHOB</name>
<evidence type="ECO:0000256" key="2">
    <source>
        <dbReference type="ARBA" id="ARBA00022692"/>
    </source>
</evidence>
<feature type="domain" description="Peptidase S54 rhomboid" evidence="6">
    <location>
        <begin position="74"/>
        <end position="214"/>
    </location>
</feature>
<dbReference type="PANTHER" id="PTHR43066">
    <property type="entry name" value="RHOMBOID-RELATED PROTEIN"/>
    <property type="match status" value="1"/>
</dbReference>
<feature type="transmembrane region" description="Helical" evidence="5">
    <location>
        <begin position="45"/>
        <end position="65"/>
    </location>
</feature>
<dbReference type="EMBL" id="FMWG01000009">
    <property type="protein sequence ID" value="SCZ69598.1"/>
    <property type="molecule type" value="Genomic_DNA"/>
</dbReference>
<feature type="transmembrane region" description="Helical" evidence="5">
    <location>
        <begin position="196"/>
        <end position="218"/>
    </location>
</feature>
<keyword evidence="4 5" id="KW-0472">Membrane</keyword>
<organism evidence="7 8">
    <name type="scientific">Epibacterium ulvae</name>
    <dbReference type="NCBI Taxonomy" id="1156985"/>
    <lineage>
        <taxon>Bacteria</taxon>
        <taxon>Pseudomonadati</taxon>
        <taxon>Pseudomonadota</taxon>
        <taxon>Alphaproteobacteria</taxon>
        <taxon>Rhodobacterales</taxon>
        <taxon>Roseobacteraceae</taxon>
        <taxon>Epibacterium</taxon>
    </lineage>
</organism>
<feature type="transmembrane region" description="Helical" evidence="5">
    <location>
        <begin position="85"/>
        <end position="103"/>
    </location>
</feature>
<protein>
    <submittedName>
        <fullName evidence="7">Rhomboid family protein</fullName>
    </submittedName>
</protein>
<dbReference type="STRING" id="1156985.SAMN04488118_109103"/>
<dbReference type="Proteomes" id="UP000198767">
    <property type="component" value="Unassembled WGS sequence"/>
</dbReference>
<dbReference type="Gene3D" id="1.20.1540.10">
    <property type="entry name" value="Rhomboid-like"/>
    <property type="match status" value="1"/>
</dbReference>
<sequence>MKTSEPQSPFNSLPPVVVALALVLLGIECVLSLGARGIVGGPEAVGWRLAALQSYSFSPDIFWWMLETSQYPSEHIMRFVSYAFIHGNFTQALFVCVFLLALGKMVAEVFGEVRMLIIFILSAISGAVVFGLVIGGPTPLIGGFPAVYGLIGAYTFILWASLGQLGEQQSRAFSLIAFLMGVQLLFGLIFGGQPDWVADLSGFAAGFGLSFLLAPGGWAKIRARIRRE</sequence>
<evidence type="ECO:0000313" key="8">
    <source>
        <dbReference type="Proteomes" id="UP000198767"/>
    </source>
</evidence>
<evidence type="ECO:0000313" key="7">
    <source>
        <dbReference type="EMBL" id="SCZ69598.1"/>
    </source>
</evidence>
<feature type="transmembrane region" description="Helical" evidence="5">
    <location>
        <begin position="172"/>
        <end position="190"/>
    </location>
</feature>
<dbReference type="OrthoDB" id="7836448at2"/>
<reference evidence="7 8" key="1">
    <citation type="submission" date="2016-10" db="EMBL/GenBank/DDBJ databases">
        <authorList>
            <person name="de Groot N.N."/>
        </authorList>
    </citation>
    <scope>NUCLEOTIDE SEQUENCE [LARGE SCALE GENOMIC DNA]</scope>
    <source>
        <strain evidence="7 8">U95</strain>
    </source>
</reference>
<keyword evidence="2 5" id="KW-0812">Transmembrane</keyword>
<dbReference type="GO" id="GO:0004252">
    <property type="term" value="F:serine-type endopeptidase activity"/>
    <property type="evidence" value="ECO:0007669"/>
    <property type="project" value="InterPro"/>
</dbReference>
<proteinExistence type="predicted"/>
<accession>A0A1G5R6X3</accession>
<evidence type="ECO:0000256" key="5">
    <source>
        <dbReference type="SAM" id="Phobius"/>
    </source>
</evidence>
<evidence type="ECO:0000256" key="1">
    <source>
        <dbReference type="ARBA" id="ARBA00004141"/>
    </source>
</evidence>
<dbReference type="PANTHER" id="PTHR43066:SF11">
    <property type="entry name" value="PEPTIDASE S54 RHOMBOID DOMAIN-CONTAINING PROTEIN"/>
    <property type="match status" value="1"/>
</dbReference>
<keyword evidence="3 5" id="KW-1133">Transmembrane helix</keyword>
<comment type="subcellular location">
    <subcellularLocation>
        <location evidence="1">Membrane</location>
        <topology evidence="1">Multi-pass membrane protein</topology>
    </subcellularLocation>
</comment>
<dbReference type="SUPFAM" id="SSF144091">
    <property type="entry name" value="Rhomboid-like"/>
    <property type="match status" value="1"/>
</dbReference>
<keyword evidence="8" id="KW-1185">Reference proteome</keyword>
<dbReference type="AlphaFoldDB" id="A0A1G5R6X3"/>
<gene>
    <name evidence="7" type="ORF">SAMN04488118_109103</name>
</gene>
<evidence type="ECO:0000256" key="4">
    <source>
        <dbReference type="ARBA" id="ARBA00023136"/>
    </source>
</evidence>
<evidence type="ECO:0000256" key="3">
    <source>
        <dbReference type="ARBA" id="ARBA00022989"/>
    </source>
</evidence>
<dbReference type="InterPro" id="IPR022764">
    <property type="entry name" value="Peptidase_S54_rhomboid_dom"/>
</dbReference>
<feature type="transmembrane region" description="Helical" evidence="5">
    <location>
        <begin position="115"/>
        <end position="134"/>
    </location>
</feature>
<dbReference type="Pfam" id="PF01694">
    <property type="entry name" value="Rhomboid"/>
    <property type="match status" value="1"/>
</dbReference>
<dbReference type="RefSeq" id="WP_090220063.1">
    <property type="nucleotide sequence ID" value="NZ_CANLDO010000008.1"/>
</dbReference>
<dbReference type="GO" id="GO:0016020">
    <property type="term" value="C:membrane"/>
    <property type="evidence" value="ECO:0007669"/>
    <property type="project" value="UniProtKB-SubCell"/>
</dbReference>
<feature type="transmembrane region" description="Helical" evidence="5">
    <location>
        <begin position="140"/>
        <end position="160"/>
    </location>
</feature>
<evidence type="ECO:0000259" key="6">
    <source>
        <dbReference type="Pfam" id="PF01694"/>
    </source>
</evidence>
<feature type="transmembrane region" description="Helical" evidence="5">
    <location>
        <begin position="12"/>
        <end position="33"/>
    </location>
</feature>